<name>A0AAE4YFG7_9RHOB</name>
<reference evidence="1" key="1">
    <citation type="submission" date="2020-01" db="EMBL/GenBank/DDBJ databases">
        <authorList>
            <person name="Chen W.-M."/>
        </authorList>
    </citation>
    <scope>NUCLEOTIDE SEQUENCE</scope>
    <source>
        <strain evidence="1">CYK-10</strain>
    </source>
</reference>
<accession>A0AAE4YFG7</accession>
<sequence>MLATGVGIDAFIRISRVGIELAAIARRAVVGSVETWPPHAKARGLSMNPAAA</sequence>
<dbReference type="EMBL" id="JAABNR010000012">
    <property type="protein sequence ID" value="NBZ88695.1"/>
    <property type="molecule type" value="Genomic_DNA"/>
</dbReference>
<dbReference type="AlphaFoldDB" id="A0AAE4YFG7"/>
<proteinExistence type="predicted"/>
<dbReference type="Proteomes" id="UP001193501">
    <property type="component" value="Unassembled WGS sequence"/>
</dbReference>
<organism evidence="1 2">
    <name type="scientific">Stagnihabitans tardus</name>
    <dbReference type="NCBI Taxonomy" id="2699202"/>
    <lineage>
        <taxon>Bacteria</taxon>
        <taxon>Pseudomonadati</taxon>
        <taxon>Pseudomonadota</taxon>
        <taxon>Alphaproteobacteria</taxon>
        <taxon>Rhodobacterales</taxon>
        <taxon>Paracoccaceae</taxon>
        <taxon>Stagnihabitans</taxon>
    </lineage>
</organism>
<protein>
    <submittedName>
        <fullName evidence="1">Gas vesicle synthesis protein GvpA</fullName>
    </submittedName>
</protein>
<comment type="caution">
    <text evidence="1">The sequence shown here is derived from an EMBL/GenBank/DDBJ whole genome shotgun (WGS) entry which is preliminary data.</text>
</comment>
<evidence type="ECO:0000313" key="2">
    <source>
        <dbReference type="Proteomes" id="UP001193501"/>
    </source>
</evidence>
<gene>
    <name evidence="1" type="ORF">GV832_13970</name>
</gene>
<evidence type="ECO:0000313" key="1">
    <source>
        <dbReference type="EMBL" id="NBZ88695.1"/>
    </source>
</evidence>
<keyword evidence="2" id="KW-1185">Reference proteome</keyword>